<dbReference type="AlphaFoldDB" id="A0A9P6ZWA1"/>
<feature type="chain" id="PRO_5040464874" description="F-box domain-containing protein" evidence="1">
    <location>
        <begin position="21"/>
        <end position="120"/>
    </location>
</feature>
<proteinExistence type="predicted"/>
<name>A0A9P6ZWA1_9AGAM</name>
<evidence type="ECO:0000313" key="2">
    <source>
        <dbReference type="EMBL" id="KAG1777979.1"/>
    </source>
</evidence>
<dbReference type="OrthoDB" id="3041441at2759"/>
<keyword evidence="3" id="KW-1185">Reference proteome</keyword>
<keyword evidence="1" id="KW-0732">Signal</keyword>
<dbReference type="EMBL" id="JABBWD010000018">
    <property type="protein sequence ID" value="KAG1777979.1"/>
    <property type="molecule type" value="Genomic_DNA"/>
</dbReference>
<accession>A0A9P6ZWA1</accession>
<organism evidence="2 3">
    <name type="scientific">Suillus placidus</name>
    <dbReference type="NCBI Taxonomy" id="48579"/>
    <lineage>
        <taxon>Eukaryota</taxon>
        <taxon>Fungi</taxon>
        <taxon>Dikarya</taxon>
        <taxon>Basidiomycota</taxon>
        <taxon>Agaricomycotina</taxon>
        <taxon>Agaricomycetes</taxon>
        <taxon>Agaricomycetidae</taxon>
        <taxon>Boletales</taxon>
        <taxon>Suillineae</taxon>
        <taxon>Suillaceae</taxon>
        <taxon>Suillus</taxon>
    </lineage>
</organism>
<dbReference type="Proteomes" id="UP000714275">
    <property type="component" value="Unassembled WGS sequence"/>
</dbReference>
<feature type="signal peptide" evidence="1">
    <location>
        <begin position="1"/>
        <end position="20"/>
    </location>
</feature>
<evidence type="ECO:0000256" key="1">
    <source>
        <dbReference type="SAM" id="SignalP"/>
    </source>
</evidence>
<evidence type="ECO:0008006" key="4">
    <source>
        <dbReference type="Google" id="ProtNLM"/>
    </source>
</evidence>
<evidence type="ECO:0000313" key="3">
    <source>
        <dbReference type="Proteomes" id="UP000714275"/>
    </source>
</evidence>
<reference evidence="2" key="1">
    <citation type="journal article" date="2020" name="New Phytol.">
        <title>Comparative genomics reveals dynamic genome evolution in host specialist ectomycorrhizal fungi.</title>
        <authorList>
            <person name="Lofgren L.A."/>
            <person name="Nguyen N.H."/>
            <person name="Vilgalys R."/>
            <person name="Ruytinx J."/>
            <person name="Liao H.L."/>
            <person name="Branco S."/>
            <person name="Kuo A."/>
            <person name="LaButti K."/>
            <person name="Lipzen A."/>
            <person name="Andreopoulos W."/>
            <person name="Pangilinan J."/>
            <person name="Riley R."/>
            <person name="Hundley H."/>
            <person name="Na H."/>
            <person name="Barry K."/>
            <person name="Grigoriev I.V."/>
            <person name="Stajich J.E."/>
            <person name="Kennedy P.G."/>
        </authorList>
    </citation>
    <scope>NUCLEOTIDE SEQUENCE</scope>
    <source>
        <strain evidence="2">DOB743</strain>
    </source>
</reference>
<gene>
    <name evidence="2" type="ORF">EV702DRAFT_1099123</name>
</gene>
<comment type="caution">
    <text evidence="2">The sequence shown here is derived from an EMBL/GenBank/DDBJ whole genome shotgun (WGS) entry which is preliminary data.</text>
</comment>
<protein>
    <recommendedName>
        <fullName evidence="4">F-box domain-containing protein</fullName>
    </recommendedName>
</protein>
<sequence length="120" mass="13769">MHRALLIAEILLEIFAHVKSLPLDPWYAIDEKPTSRKCLAALARTCKKFYEPAMDFLWADLNEYDGIAPLLGCVTRYIQSYIVAKERRRSTPRLVDTPSRFPSMRPINFCVTLPVCAHCV</sequence>